<dbReference type="PANTHER" id="PTHR36529">
    <property type="entry name" value="SLL1095 PROTEIN"/>
    <property type="match status" value="1"/>
</dbReference>
<keyword evidence="2" id="KW-1185">Reference proteome</keyword>
<proteinExistence type="predicted"/>
<dbReference type="InterPro" id="IPR029044">
    <property type="entry name" value="Nucleotide-diphossugar_trans"/>
</dbReference>
<organism evidence="1 2">
    <name type="scientific">Litorivivens lipolytica</name>
    <dbReference type="NCBI Taxonomy" id="1524264"/>
    <lineage>
        <taxon>Bacteria</taxon>
        <taxon>Pseudomonadati</taxon>
        <taxon>Pseudomonadota</taxon>
        <taxon>Gammaproteobacteria</taxon>
        <taxon>Litorivivens</taxon>
    </lineage>
</organism>
<dbReference type="PANTHER" id="PTHR36529:SF1">
    <property type="entry name" value="GLYCOSYLTRANSFERASE"/>
    <property type="match status" value="1"/>
</dbReference>
<dbReference type="RefSeq" id="WP_183409548.1">
    <property type="nucleotide sequence ID" value="NZ_JACHWY010000001.1"/>
</dbReference>
<dbReference type="InterPro" id="IPR018641">
    <property type="entry name" value="Trfase_1_rSAM/seldom-assoc"/>
</dbReference>
<dbReference type="EMBL" id="JACHWY010000001">
    <property type="protein sequence ID" value="MBB3046891.1"/>
    <property type="molecule type" value="Genomic_DNA"/>
</dbReference>
<evidence type="ECO:0008006" key="3">
    <source>
        <dbReference type="Google" id="ProtNLM"/>
    </source>
</evidence>
<dbReference type="NCBIfam" id="TIGR04282">
    <property type="entry name" value="glyco_like_cofC"/>
    <property type="match status" value="1"/>
</dbReference>
<dbReference type="Proteomes" id="UP000537130">
    <property type="component" value="Unassembled WGS sequence"/>
</dbReference>
<dbReference type="Pfam" id="PF09837">
    <property type="entry name" value="DUF2064"/>
    <property type="match status" value="1"/>
</dbReference>
<dbReference type="Gene3D" id="3.90.550.10">
    <property type="entry name" value="Spore Coat Polysaccharide Biosynthesis Protein SpsA, Chain A"/>
    <property type="match status" value="1"/>
</dbReference>
<accession>A0A7W4Z6G9</accession>
<reference evidence="1 2" key="1">
    <citation type="submission" date="2020-08" db="EMBL/GenBank/DDBJ databases">
        <title>Genomic Encyclopedia of Type Strains, Phase III (KMG-III): the genomes of soil and plant-associated and newly described type strains.</title>
        <authorList>
            <person name="Whitman W."/>
        </authorList>
    </citation>
    <scope>NUCLEOTIDE SEQUENCE [LARGE SCALE GENOMIC DNA]</scope>
    <source>
        <strain evidence="1 2">CECT 8654</strain>
    </source>
</reference>
<dbReference type="AlphaFoldDB" id="A0A7W4Z6G9"/>
<gene>
    <name evidence="1" type="ORF">FHR99_001127</name>
</gene>
<evidence type="ECO:0000313" key="1">
    <source>
        <dbReference type="EMBL" id="MBB3046891.1"/>
    </source>
</evidence>
<evidence type="ECO:0000313" key="2">
    <source>
        <dbReference type="Proteomes" id="UP000537130"/>
    </source>
</evidence>
<protein>
    <recommendedName>
        <fullName evidence="3">Glycosyltransferase</fullName>
    </recommendedName>
</protein>
<name>A0A7W4Z6G9_9GAMM</name>
<sequence>MTLSDKVAVCLFAKAPQLGRVKTRMQPHLTEQESLALHCDLLDLCCSQLAALDRGAFQVELHVTEQHAFLDQLGKKYHLPIQLQNGANLGARMSHAVRQALQRYRNVILVGADCPSMNAREIERLRHALSHHQAVMVPALDGGYVALALKQHAPELFCNMPWGGDTVAAETLERLEALQWSFDCMPAQTDIDRPEDLKTLAGQLRQWAEKSL</sequence>
<comment type="caution">
    <text evidence="1">The sequence shown here is derived from an EMBL/GenBank/DDBJ whole genome shotgun (WGS) entry which is preliminary data.</text>
</comment>
<dbReference type="SUPFAM" id="SSF53448">
    <property type="entry name" value="Nucleotide-diphospho-sugar transferases"/>
    <property type="match status" value="1"/>
</dbReference>